<dbReference type="AlphaFoldDB" id="A0AAE1LSW0"/>
<accession>A0AAE1LSW0</accession>
<gene>
    <name evidence="1" type="ORF">KUF71_003651</name>
</gene>
<dbReference type="EMBL" id="JAHWGI010001401">
    <property type="protein sequence ID" value="KAK3929644.1"/>
    <property type="molecule type" value="Genomic_DNA"/>
</dbReference>
<dbReference type="PANTHER" id="PTHR46579:SF1">
    <property type="entry name" value="F5_8 TYPE C DOMAIN-CONTAINING PROTEIN"/>
    <property type="match status" value="1"/>
</dbReference>
<reference evidence="1" key="2">
    <citation type="journal article" date="2023" name="BMC Genomics">
        <title>Pest status, molecular evolution, and epigenetic factors derived from the genome assembly of Frankliniella fusca, a thysanopteran phytovirus vector.</title>
        <authorList>
            <person name="Catto M.A."/>
            <person name="Labadie P.E."/>
            <person name="Jacobson A.L."/>
            <person name="Kennedy G.G."/>
            <person name="Srinivasan R."/>
            <person name="Hunt B.G."/>
        </authorList>
    </citation>
    <scope>NUCLEOTIDE SEQUENCE</scope>
    <source>
        <strain evidence="1">PL_HMW_Pooled</strain>
    </source>
</reference>
<dbReference type="PANTHER" id="PTHR46579">
    <property type="entry name" value="F5/8 TYPE C DOMAIN-CONTAINING PROTEIN-RELATED"/>
    <property type="match status" value="1"/>
</dbReference>
<comment type="caution">
    <text evidence="1">The sequence shown here is derived from an EMBL/GenBank/DDBJ whole genome shotgun (WGS) entry which is preliminary data.</text>
</comment>
<name>A0AAE1LSW0_9NEOP</name>
<protein>
    <submittedName>
        <fullName evidence="1">Oxaloacetate decarboxylase</fullName>
    </submittedName>
</protein>
<sequence length="608" mass="69345">MFEHRALASAIDEQRNRTADQGESITDIQDGTEYKKVRNVLNGPYDIVLMCNSDGANLSTSSKQELWAILSVITSVHPRKRYSYMLVSGVFVDKVKPKMNVFFKPFVDSLKAISLKGGVTWTHPQYQTVVTSKIACPVICADAPAKAIILNAKCFSHRFGCNICEQKAVKVCVDPANFARSAESSKKKKKKQTDNQRKTTLRRFVFQDCPANLRTDLRMRLQGQLAERRGKSRKGIVGKTVVADLPFLDLGVCLCAEYMHTVLLGAVKYFLDIILFVRGPWFIGKHIPEIDAFIKSIKVPYFMRRSPRGLCDLKYFKASELRALLLFFSLPAFKDFLSPIYLQHWMLLVASIYILLKEDISSSDLNTAEAMLRSFVRDIGKLYHNKFYSYNIHNLLHLPLLVSRWGPLWATSAFDFETFNGFITSHVHGTKHLGKELLNNIKIIQSLTVLERSLQEVARSKGVNGIQVGSVVDAELLFSETMFLQQEGIDNFVLYERIKTEFDIFTSRLYDCRRKKANSFVQFNVNQFGEILHFVKVHSGDILCLISVFKTKHIDIFYLEDSLYQLRHILPVEYSNTLALVPVSSIVTKVIKAGNYLCLRPNHYEVNL</sequence>
<evidence type="ECO:0000313" key="2">
    <source>
        <dbReference type="Proteomes" id="UP001219518"/>
    </source>
</evidence>
<keyword evidence="2" id="KW-1185">Reference proteome</keyword>
<dbReference type="Proteomes" id="UP001219518">
    <property type="component" value="Unassembled WGS sequence"/>
</dbReference>
<proteinExistence type="predicted"/>
<reference evidence="1" key="1">
    <citation type="submission" date="2021-07" db="EMBL/GenBank/DDBJ databases">
        <authorList>
            <person name="Catto M.A."/>
            <person name="Jacobson A."/>
            <person name="Kennedy G."/>
            <person name="Labadie P."/>
            <person name="Hunt B.G."/>
            <person name="Srinivasan R."/>
        </authorList>
    </citation>
    <scope>NUCLEOTIDE SEQUENCE</scope>
    <source>
        <strain evidence="1">PL_HMW_Pooled</strain>
        <tissue evidence="1">Head</tissue>
    </source>
</reference>
<evidence type="ECO:0000313" key="1">
    <source>
        <dbReference type="EMBL" id="KAK3929644.1"/>
    </source>
</evidence>
<organism evidence="1 2">
    <name type="scientific">Frankliniella fusca</name>
    <dbReference type="NCBI Taxonomy" id="407009"/>
    <lineage>
        <taxon>Eukaryota</taxon>
        <taxon>Metazoa</taxon>
        <taxon>Ecdysozoa</taxon>
        <taxon>Arthropoda</taxon>
        <taxon>Hexapoda</taxon>
        <taxon>Insecta</taxon>
        <taxon>Pterygota</taxon>
        <taxon>Neoptera</taxon>
        <taxon>Paraneoptera</taxon>
        <taxon>Thysanoptera</taxon>
        <taxon>Terebrantia</taxon>
        <taxon>Thripoidea</taxon>
        <taxon>Thripidae</taxon>
        <taxon>Frankliniella</taxon>
    </lineage>
</organism>